<evidence type="ECO:0000313" key="11">
    <source>
        <dbReference type="EMBL" id="RDS81069.1"/>
    </source>
</evidence>
<evidence type="ECO:0000256" key="6">
    <source>
        <dbReference type="ARBA" id="ARBA00022692"/>
    </source>
</evidence>
<dbReference type="InterPro" id="IPR037682">
    <property type="entry name" value="TonB_C"/>
</dbReference>
<protein>
    <submittedName>
        <fullName evidence="11">Energy transducer TonB</fullName>
    </submittedName>
</protein>
<dbReference type="PANTHER" id="PTHR33446:SF2">
    <property type="entry name" value="PROTEIN TONB"/>
    <property type="match status" value="1"/>
</dbReference>
<evidence type="ECO:0000256" key="3">
    <source>
        <dbReference type="ARBA" id="ARBA00022448"/>
    </source>
</evidence>
<evidence type="ECO:0000256" key="1">
    <source>
        <dbReference type="ARBA" id="ARBA00004383"/>
    </source>
</evidence>
<dbReference type="AlphaFoldDB" id="A0A370WY65"/>
<sequence>MDFHDLHEEQLTVTPVLQNNGESAYHVTGQFALEWLSPKNPDEAAQIFANQNRCKFIGVDCQPGPHHTIYVDVTATQGQTSTTLNISGNESLDQTIEEQRNETIGNLSGDNPNLSKAVVDANPPHCKPVIVRRSTPAPAMPPQSLRQRHVGTTKLQILLNSDGTIRDAKVYESSGYRELDRAALEAASRWSFGPVVCAGTNEPAIAAFQVPVNFDLQKKPQPLVPQQ</sequence>
<keyword evidence="5" id="KW-0997">Cell inner membrane</keyword>
<dbReference type="InterPro" id="IPR006260">
    <property type="entry name" value="TonB/TolA_C"/>
</dbReference>
<evidence type="ECO:0000313" key="12">
    <source>
        <dbReference type="Proteomes" id="UP000255334"/>
    </source>
</evidence>
<evidence type="ECO:0000256" key="7">
    <source>
        <dbReference type="ARBA" id="ARBA00022927"/>
    </source>
</evidence>
<keyword evidence="6" id="KW-0812">Transmembrane</keyword>
<dbReference type="PANTHER" id="PTHR33446">
    <property type="entry name" value="PROTEIN TONB-RELATED"/>
    <property type="match status" value="1"/>
</dbReference>
<dbReference type="EMBL" id="QRBF01000008">
    <property type="protein sequence ID" value="RDS81069.1"/>
    <property type="molecule type" value="Genomic_DNA"/>
</dbReference>
<dbReference type="InterPro" id="IPR051045">
    <property type="entry name" value="TonB-dependent_transducer"/>
</dbReference>
<keyword evidence="8" id="KW-1133">Transmembrane helix</keyword>
<dbReference type="OrthoDB" id="5956010at2"/>
<keyword evidence="3" id="KW-0813">Transport</keyword>
<comment type="similarity">
    <text evidence="2">Belongs to the TonB family.</text>
</comment>
<reference evidence="11 12" key="1">
    <citation type="submission" date="2018-07" db="EMBL/GenBank/DDBJ databases">
        <title>Dyella monticola sp. nov. and Dyella psychrodurans sp. nov. isolated from monsoon evergreen broad-leaved forest soil of Dinghu Mountain, China.</title>
        <authorList>
            <person name="Gao Z."/>
            <person name="Qiu L."/>
        </authorList>
    </citation>
    <scope>NUCLEOTIDE SEQUENCE [LARGE SCALE GENOMIC DNA]</scope>
    <source>
        <strain evidence="11 12">4MSK11</strain>
    </source>
</reference>
<dbReference type="NCBIfam" id="TIGR01352">
    <property type="entry name" value="tonB_Cterm"/>
    <property type="match status" value="1"/>
</dbReference>
<feature type="domain" description="TonB C-terminal" evidence="10">
    <location>
        <begin position="125"/>
        <end position="223"/>
    </location>
</feature>
<evidence type="ECO:0000256" key="5">
    <source>
        <dbReference type="ARBA" id="ARBA00022519"/>
    </source>
</evidence>
<dbReference type="GO" id="GO:0055085">
    <property type="term" value="P:transmembrane transport"/>
    <property type="evidence" value="ECO:0007669"/>
    <property type="project" value="InterPro"/>
</dbReference>
<accession>A0A370WY65</accession>
<organism evidence="11 12">
    <name type="scientific">Dyella psychrodurans</name>
    <dbReference type="NCBI Taxonomy" id="1927960"/>
    <lineage>
        <taxon>Bacteria</taxon>
        <taxon>Pseudomonadati</taxon>
        <taxon>Pseudomonadota</taxon>
        <taxon>Gammaproteobacteria</taxon>
        <taxon>Lysobacterales</taxon>
        <taxon>Rhodanobacteraceae</taxon>
        <taxon>Dyella</taxon>
    </lineage>
</organism>
<name>A0A370WY65_9GAMM</name>
<evidence type="ECO:0000259" key="10">
    <source>
        <dbReference type="PROSITE" id="PS52015"/>
    </source>
</evidence>
<dbReference type="PROSITE" id="PS52015">
    <property type="entry name" value="TONB_CTD"/>
    <property type="match status" value="1"/>
</dbReference>
<keyword evidence="9" id="KW-0472">Membrane</keyword>
<gene>
    <name evidence="11" type="ORF">DWU99_18115</name>
</gene>
<dbReference type="Gene3D" id="3.30.1150.10">
    <property type="match status" value="1"/>
</dbReference>
<dbReference type="SUPFAM" id="SSF74653">
    <property type="entry name" value="TolA/TonB C-terminal domain"/>
    <property type="match status" value="1"/>
</dbReference>
<evidence type="ECO:0000256" key="9">
    <source>
        <dbReference type="ARBA" id="ARBA00023136"/>
    </source>
</evidence>
<evidence type="ECO:0000256" key="4">
    <source>
        <dbReference type="ARBA" id="ARBA00022475"/>
    </source>
</evidence>
<keyword evidence="12" id="KW-1185">Reference proteome</keyword>
<dbReference type="GO" id="GO:0031992">
    <property type="term" value="F:energy transducer activity"/>
    <property type="evidence" value="ECO:0007669"/>
    <property type="project" value="TreeGrafter"/>
</dbReference>
<dbReference type="Pfam" id="PF03544">
    <property type="entry name" value="TonB_C"/>
    <property type="match status" value="1"/>
</dbReference>
<dbReference type="Proteomes" id="UP000255334">
    <property type="component" value="Unassembled WGS sequence"/>
</dbReference>
<dbReference type="GO" id="GO:0098797">
    <property type="term" value="C:plasma membrane protein complex"/>
    <property type="evidence" value="ECO:0007669"/>
    <property type="project" value="TreeGrafter"/>
</dbReference>
<keyword evidence="4" id="KW-1003">Cell membrane</keyword>
<comment type="caution">
    <text evidence="11">The sequence shown here is derived from an EMBL/GenBank/DDBJ whole genome shotgun (WGS) entry which is preliminary data.</text>
</comment>
<comment type="subcellular location">
    <subcellularLocation>
        <location evidence="1">Cell inner membrane</location>
        <topology evidence="1">Single-pass membrane protein</topology>
        <orientation evidence="1">Periplasmic side</orientation>
    </subcellularLocation>
</comment>
<evidence type="ECO:0000256" key="8">
    <source>
        <dbReference type="ARBA" id="ARBA00022989"/>
    </source>
</evidence>
<dbReference type="GO" id="GO:0015031">
    <property type="term" value="P:protein transport"/>
    <property type="evidence" value="ECO:0007669"/>
    <property type="project" value="UniProtKB-KW"/>
</dbReference>
<proteinExistence type="inferred from homology"/>
<evidence type="ECO:0000256" key="2">
    <source>
        <dbReference type="ARBA" id="ARBA00006555"/>
    </source>
</evidence>
<keyword evidence="7" id="KW-0653">Protein transport</keyword>